<dbReference type="EMBL" id="JAMQAW010000011">
    <property type="protein sequence ID" value="MCM2389480.1"/>
    <property type="molecule type" value="Genomic_DNA"/>
</dbReference>
<feature type="compositionally biased region" description="Gly residues" evidence="1">
    <location>
        <begin position="137"/>
        <end position="147"/>
    </location>
</feature>
<feature type="compositionally biased region" description="Low complexity" evidence="1">
    <location>
        <begin position="115"/>
        <end position="136"/>
    </location>
</feature>
<feature type="region of interest" description="Disordered" evidence="1">
    <location>
        <begin position="222"/>
        <end position="243"/>
    </location>
</feature>
<reference evidence="2" key="1">
    <citation type="submission" date="2022-06" db="EMBL/GenBank/DDBJ databases">
        <title>Genome public.</title>
        <authorList>
            <person name="Sun Q."/>
        </authorList>
    </citation>
    <scope>NUCLEOTIDE SEQUENCE</scope>
    <source>
        <strain evidence="2">CWNU-1</strain>
    </source>
</reference>
<evidence type="ECO:0000313" key="2">
    <source>
        <dbReference type="EMBL" id="MCM2389480.1"/>
    </source>
</evidence>
<evidence type="ECO:0000256" key="1">
    <source>
        <dbReference type="SAM" id="MobiDB-lite"/>
    </source>
</evidence>
<feature type="compositionally biased region" description="Low complexity" evidence="1">
    <location>
        <begin position="162"/>
        <end position="171"/>
    </location>
</feature>
<accession>A0ABT0UN22</accession>
<proteinExistence type="predicted"/>
<keyword evidence="3" id="KW-1185">Reference proteome</keyword>
<dbReference type="Proteomes" id="UP001431429">
    <property type="component" value="Unassembled WGS sequence"/>
</dbReference>
<comment type="caution">
    <text evidence="2">The sequence shown here is derived from an EMBL/GenBank/DDBJ whole genome shotgun (WGS) entry which is preliminary data.</text>
</comment>
<feature type="region of interest" description="Disordered" evidence="1">
    <location>
        <begin position="99"/>
        <end position="174"/>
    </location>
</feature>
<dbReference type="InterPro" id="IPR011043">
    <property type="entry name" value="Gal_Oxase/kelch_b-propeller"/>
</dbReference>
<name>A0ABT0UN22_9ACTN</name>
<evidence type="ECO:0000313" key="3">
    <source>
        <dbReference type="Proteomes" id="UP001431429"/>
    </source>
</evidence>
<gene>
    <name evidence="2" type="ORF">NBG84_14465</name>
</gene>
<feature type="compositionally biased region" description="Low complexity" evidence="1">
    <location>
        <begin position="222"/>
        <end position="231"/>
    </location>
</feature>
<protein>
    <submittedName>
        <fullName evidence="2">Uncharacterized protein</fullName>
    </submittedName>
</protein>
<dbReference type="SUPFAM" id="SSF50965">
    <property type="entry name" value="Galactose oxidase, central domain"/>
    <property type="match status" value="1"/>
</dbReference>
<sequence length="513" mass="53483">MGRPGRAQGELKGETEAANALARFLRELTHLWTLRELEERYGGYGGKRTTWSTYRSGEKIIPLHLLQRLLHDLTAHDPRARAQLWERALRLHQAAEEAAKGGLAGEPLPDERRGSSAGSVGAARAPDSTGDQRPPAGDGGADPGAGSAGEATGPVPGVGASGVTVPPRTGETPGGRRRVRILLVALVKSLPQTRRSRWLAAAALSAAIAAIALIAVQRPHGSSPQAAAQTPSPSPVSPHRGGAAEAVVPTVISAGPADDVYVLAPGGVYRWTIRDSGWTRIGARATSLLTGPAGVFVTTPDGRLLVYGGKPDIWQPVSEPGAEFAISGTHVYRLAADRSAIHRWNGRGKAWSPVGGPAEHLYGGGAGLYASAPDDGGLREYRGKPGDWVFAGTPGAQFAVGDSQLYGLDPERTAVFARSAHSAKWIYIGGPSDRIHADADAVFSEAPKTGRLWKYTGKPNIWLPWGEAGSAFAAGGGQVYRVSADGKAVFRRSTEGGSWSAMGGPPGGVLRAG</sequence>
<dbReference type="RefSeq" id="WP_250919826.1">
    <property type="nucleotide sequence ID" value="NZ_JAMQAW010000011.1"/>
</dbReference>
<organism evidence="2 3">
    <name type="scientific">Streptomyces albipurpureus</name>
    <dbReference type="NCBI Taxonomy" id="2897419"/>
    <lineage>
        <taxon>Bacteria</taxon>
        <taxon>Bacillati</taxon>
        <taxon>Actinomycetota</taxon>
        <taxon>Actinomycetes</taxon>
        <taxon>Kitasatosporales</taxon>
        <taxon>Streptomycetaceae</taxon>
        <taxon>Streptomyces</taxon>
    </lineage>
</organism>